<dbReference type="InParanoid" id="A0A2S8SX95"/>
<reference evidence="1 2" key="1">
    <citation type="journal article" date="2018" name="Syst. Appl. Microbiol.">
        <title>Abditibacterium utsteinense sp. nov., the first cultivated member of candidate phylum FBP, isolated from ice-free Antarctic soil samples.</title>
        <authorList>
            <person name="Tahon G."/>
            <person name="Tytgat B."/>
            <person name="Lebbe L."/>
            <person name="Carlier A."/>
            <person name="Willems A."/>
        </authorList>
    </citation>
    <scope>NUCLEOTIDE SEQUENCE [LARGE SCALE GENOMIC DNA]</scope>
    <source>
        <strain evidence="1 2">LMG 29911</strain>
    </source>
</reference>
<dbReference type="AlphaFoldDB" id="A0A2S8SX95"/>
<comment type="caution">
    <text evidence="1">The sequence shown here is derived from an EMBL/GenBank/DDBJ whole genome shotgun (WGS) entry which is preliminary data.</text>
</comment>
<protein>
    <recommendedName>
        <fullName evidence="3">Deoxyhypusine synthase</fullName>
    </recommendedName>
</protein>
<evidence type="ECO:0008006" key="3">
    <source>
        <dbReference type="Google" id="ProtNLM"/>
    </source>
</evidence>
<name>A0A2S8SX95_9BACT</name>
<accession>A0A2S8SX95</accession>
<dbReference type="Gene3D" id="3.40.50.10690">
    <property type="entry name" value="putative lor/sdh protein like domains"/>
    <property type="match status" value="1"/>
</dbReference>
<proteinExistence type="predicted"/>
<keyword evidence="2" id="KW-1185">Reference proteome</keyword>
<dbReference type="EMBL" id="NIGF01000001">
    <property type="protein sequence ID" value="PQV65388.1"/>
    <property type="molecule type" value="Genomic_DNA"/>
</dbReference>
<dbReference type="RefSeq" id="WP_105482130.1">
    <property type="nucleotide sequence ID" value="NZ_NIGF01000001.1"/>
</dbReference>
<dbReference type="Proteomes" id="UP000237684">
    <property type="component" value="Unassembled WGS sequence"/>
</dbReference>
<sequence length="322" mass="34567">MKPHTQLDLSKVRTYSVTERENKVETAAFGRVLSEGASFTDFFDSLPDILAGRDLRAIVDAIVTAKKSNKKVLMTMGAHVIKVGLSPLLIDWMQRGILDGLALNGAGAVHDSEVARFGQTSEDVGAGIKTGLFGMARETGEFINGAAILAHKNNHGFGETLGQALLDENPPFLDLSLLAAGQKYGVPVTVHVAIGSDISHPQPSMDGAATGAATFSDFKIWANSVKDLSQGVLLNVGSSVLLPTIIEKSLAVTRNLGHDVRDFTGVNFDFIQHYRSTWNPVRRANELSDGQGRGISITGHHELTIPLLIAAVNQQLVTDQHR</sequence>
<organism evidence="1 2">
    <name type="scientific">Abditibacterium utsteinense</name>
    <dbReference type="NCBI Taxonomy" id="1960156"/>
    <lineage>
        <taxon>Bacteria</taxon>
        <taxon>Pseudomonadati</taxon>
        <taxon>Abditibacteriota</taxon>
        <taxon>Abditibacteriia</taxon>
        <taxon>Abditibacteriales</taxon>
        <taxon>Abditibacteriaceae</taxon>
        <taxon>Abditibacterium</taxon>
    </lineage>
</organism>
<evidence type="ECO:0000313" key="2">
    <source>
        <dbReference type="Proteomes" id="UP000237684"/>
    </source>
</evidence>
<gene>
    <name evidence="1" type="ORF">B1R32_101128</name>
</gene>
<evidence type="ECO:0000313" key="1">
    <source>
        <dbReference type="EMBL" id="PQV65388.1"/>
    </source>
</evidence>
<dbReference type="OrthoDB" id="9780825at2"/>